<comment type="similarity">
    <text evidence="5 17">Belongs to the sugar phosphate cyclases superfamily. Dehydroquinate synthase family.</text>
</comment>
<comment type="caution">
    <text evidence="17">Lacks conserved residue(s) required for the propagation of feature annotation.</text>
</comment>
<feature type="binding site" evidence="17">
    <location>
        <position position="146"/>
    </location>
    <ligand>
        <name>NAD(+)</name>
        <dbReference type="ChEBI" id="CHEBI:57540"/>
    </ligand>
</feature>
<dbReference type="STRING" id="1042163.BRLA_c019200"/>
<evidence type="ECO:0000256" key="16">
    <source>
        <dbReference type="ARBA" id="ARBA00023285"/>
    </source>
</evidence>
<dbReference type="PIRSF" id="PIRSF001455">
    <property type="entry name" value="DHQ_synth"/>
    <property type="match status" value="1"/>
</dbReference>
<dbReference type="InterPro" id="IPR056179">
    <property type="entry name" value="DHQS_C"/>
</dbReference>
<evidence type="ECO:0000256" key="10">
    <source>
        <dbReference type="ARBA" id="ARBA00022723"/>
    </source>
</evidence>
<comment type="pathway">
    <text evidence="4 17">Metabolic intermediate biosynthesis; chorismate biosynthesis; chorismate from D-erythrose 4-phosphate and phosphoenolpyruvate: step 2/7.</text>
</comment>
<protein>
    <recommendedName>
        <fullName evidence="7 17">3-dehydroquinate synthase</fullName>
        <shortName evidence="17">DHQS</shortName>
        <ecNumber evidence="6 17">4.2.3.4</ecNumber>
    </recommendedName>
</protein>
<proteinExistence type="inferred from homology"/>
<dbReference type="KEGG" id="blr:BRLA_c019200"/>
<dbReference type="NCBIfam" id="TIGR01357">
    <property type="entry name" value="aroB"/>
    <property type="match status" value="1"/>
</dbReference>
<evidence type="ECO:0000256" key="4">
    <source>
        <dbReference type="ARBA" id="ARBA00004661"/>
    </source>
</evidence>
<dbReference type="GO" id="GO:0009073">
    <property type="term" value="P:aromatic amino acid family biosynthetic process"/>
    <property type="evidence" value="ECO:0007669"/>
    <property type="project" value="UniProtKB-KW"/>
</dbReference>
<dbReference type="EMBL" id="CP007806">
    <property type="protein sequence ID" value="AIG26241.1"/>
    <property type="molecule type" value="Genomic_DNA"/>
</dbReference>
<dbReference type="InterPro" id="IPR050071">
    <property type="entry name" value="Dehydroquinate_synthase"/>
</dbReference>
<keyword evidence="10 17" id="KW-0479">Metal-binding</keyword>
<evidence type="ECO:0000256" key="14">
    <source>
        <dbReference type="ARBA" id="ARBA00023141"/>
    </source>
</evidence>
<keyword evidence="11 17" id="KW-0547">Nucleotide-binding</keyword>
<keyword evidence="15 17" id="KW-0456">Lyase</keyword>
<evidence type="ECO:0000256" key="6">
    <source>
        <dbReference type="ARBA" id="ARBA00013031"/>
    </source>
</evidence>
<comment type="catalytic activity">
    <reaction evidence="1 17">
        <text>7-phospho-2-dehydro-3-deoxy-D-arabino-heptonate = 3-dehydroquinate + phosphate</text>
        <dbReference type="Rhea" id="RHEA:21968"/>
        <dbReference type="ChEBI" id="CHEBI:32364"/>
        <dbReference type="ChEBI" id="CHEBI:43474"/>
        <dbReference type="ChEBI" id="CHEBI:58394"/>
        <dbReference type="EC" id="4.2.3.4"/>
    </reaction>
</comment>
<dbReference type="HAMAP" id="MF_00110">
    <property type="entry name" value="DHQ_synthase"/>
    <property type="match status" value="1"/>
</dbReference>
<dbReference type="Proteomes" id="UP000005850">
    <property type="component" value="Chromosome"/>
</dbReference>
<evidence type="ECO:0000256" key="8">
    <source>
        <dbReference type="ARBA" id="ARBA00022490"/>
    </source>
</evidence>
<dbReference type="UniPathway" id="UPA00053">
    <property type="reaction ID" value="UER00085"/>
</dbReference>
<dbReference type="FunFam" id="3.40.50.1970:FF:000001">
    <property type="entry name" value="3-dehydroquinate synthase"/>
    <property type="match status" value="1"/>
</dbReference>
<evidence type="ECO:0000313" key="20">
    <source>
        <dbReference type="EMBL" id="AIG26241.1"/>
    </source>
</evidence>
<feature type="binding site" evidence="17">
    <location>
        <begin position="134"/>
        <end position="135"/>
    </location>
    <ligand>
        <name>NAD(+)</name>
        <dbReference type="ChEBI" id="CHEBI:57540"/>
    </ligand>
</feature>
<reference evidence="20 21" key="1">
    <citation type="journal article" date="2011" name="J. Bacteriol.">
        <title>Genome sequence of Brevibacillus laterosporus LMG 15441, a pathogen of invertebrates.</title>
        <authorList>
            <person name="Djukic M."/>
            <person name="Poehlein A."/>
            <person name="Thurmer A."/>
            <person name="Daniel R."/>
        </authorList>
    </citation>
    <scope>NUCLEOTIDE SEQUENCE [LARGE SCALE GENOMIC DNA]</scope>
    <source>
        <strain evidence="20 21">LMG 15441</strain>
    </source>
</reference>
<feature type="binding site" evidence="17">
    <location>
        <position position="188"/>
    </location>
    <ligand>
        <name>Zn(2+)</name>
        <dbReference type="ChEBI" id="CHEBI:29105"/>
    </ligand>
</feature>
<dbReference type="PANTHER" id="PTHR43622">
    <property type="entry name" value="3-DEHYDROQUINATE SYNTHASE"/>
    <property type="match status" value="1"/>
</dbReference>
<feature type="binding site" evidence="17">
    <location>
        <position position="155"/>
    </location>
    <ligand>
        <name>NAD(+)</name>
        <dbReference type="ChEBI" id="CHEBI:57540"/>
    </ligand>
</feature>
<gene>
    <name evidence="17" type="primary">aroB</name>
    <name evidence="20" type="ORF">BRLA_c019200</name>
</gene>
<keyword evidence="9 17" id="KW-0028">Amino-acid biosynthesis</keyword>
<dbReference type="HOGENOM" id="CLU_001201_0_2_9"/>
<evidence type="ECO:0000256" key="11">
    <source>
        <dbReference type="ARBA" id="ARBA00022741"/>
    </source>
</evidence>
<dbReference type="SUPFAM" id="SSF56796">
    <property type="entry name" value="Dehydroquinate synthase-like"/>
    <property type="match status" value="1"/>
</dbReference>
<dbReference type="GO" id="GO:0009423">
    <property type="term" value="P:chorismate biosynthetic process"/>
    <property type="evidence" value="ECO:0007669"/>
    <property type="project" value="UniProtKB-UniRule"/>
</dbReference>
<dbReference type="GO" id="GO:0046872">
    <property type="term" value="F:metal ion binding"/>
    <property type="evidence" value="ECO:0007669"/>
    <property type="project" value="UniProtKB-KW"/>
</dbReference>
<evidence type="ECO:0000256" key="5">
    <source>
        <dbReference type="ARBA" id="ARBA00005412"/>
    </source>
</evidence>
<keyword evidence="21" id="KW-1185">Reference proteome</keyword>
<evidence type="ECO:0000256" key="2">
    <source>
        <dbReference type="ARBA" id="ARBA00001911"/>
    </source>
</evidence>
<evidence type="ECO:0000313" key="21">
    <source>
        <dbReference type="Proteomes" id="UP000005850"/>
    </source>
</evidence>
<dbReference type="GO" id="GO:0000166">
    <property type="term" value="F:nucleotide binding"/>
    <property type="evidence" value="ECO:0007669"/>
    <property type="project" value="UniProtKB-KW"/>
</dbReference>
<dbReference type="RefSeq" id="WP_003338560.1">
    <property type="nucleotide sequence ID" value="NZ_CP007806.1"/>
</dbReference>
<feature type="binding site" evidence="17">
    <location>
        <begin position="173"/>
        <end position="176"/>
    </location>
    <ligand>
        <name>NAD(+)</name>
        <dbReference type="ChEBI" id="CHEBI:57540"/>
    </ligand>
</feature>
<comment type="subcellular location">
    <subcellularLocation>
        <location evidence="3 17">Cytoplasm</location>
    </subcellularLocation>
</comment>
<dbReference type="PANTHER" id="PTHR43622:SF7">
    <property type="entry name" value="3-DEHYDROQUINATE SYNTHASE, CHLOROPLASTIC"/>
    <property type="match status" value="1"/>
</dbReference>
<keyword evidence="14 17" id="KW-0057">Aromatic amino acid biosynthesis</keyword>
<dbReference type="Pfam" id="PF01761">
    <property type="entry name" value="DHQ_synthase"/>
    <property type="match status" value="1"/>
</dbReference>
<keyword evidence="16 17" id="KW-0170">Cobalt</keyword>
<feature type="binding site" evidence="17">
    <location>
        <begin position="110"/>
        <end position="114"/>
    </location>
    <ligand>
        <name>NAD(+)</name>
        <dbReference type="ChEBI" id="CHEBI:57540"/>
    </ligand>
</feature>
<evidence type="ECO:0000256" key="13">
    <source>
        <dbReference type="ARBA" id="ARBA00023027"/>
    </source>
</evidence>
<dbReference type="AlphaFoldDB" id="A0A075R441"/>
<keyword evidence="13 17" id="KW-0520">NAD</keyword>
<evidence type="ECO:0000256" key="1">
    <source>
        <dbReference type="ARBA" id="ARBA00001393"/>
    </source>
</evidence>
<evidence type="ECO:0000259" key="18">
    <source>
        <dbReference type="Pfam" id="PF01761"/>
    </source>
</evidence>
<evidence type="ECO:0000256" key="7">
    <source>
        <dbReference type="ARBA" id="ARBA00017684"/>
    </source>
</evidence>
<evidence type="ECO:0000256" key="12">
    <source>
        <dbReference type="ARBA" id="ARBA00022833"/>
    </source>
</evidence>
<evidence type="ECO:0000256" key="3">
    <source>
        <dbReference type="ARBA" id="ARBA00004496"/>
    </source>
</evidence>
<dbReference type="InterPro" id="IPR016037">
    <property type="entry name" value="DHQ_synth_AroB"/>
</dbReference>
<dbReference type="GO" id="GO:0005737">
    <property type="term" value="C:cytoplasm"/>
    <property type="evidence" value="ECO:0007669"/>
    <property type="project" value="UniProtKB-SubCell"/>
</dbReference>
<feature type="binding site" evidence="17">
    <location>
        <position position="251"/>
    </location>
    <ligand>
        <name>Zn(2+)</name>
        <dbReference type="ChEBI" id="CHEBI:29105"/>
    </ligand>
</feature>
<accession>A0A075R441</accession>
<dbReference type="InterPro" id="IPR030960">
    <property type="entry name" value="DHQS/DOIS_N"/>
</dbReference>
<keyword evidence="8 17" id="KW-0963">Cytoplasm</keyword>
<name>A0A075R441_BRELA</name>
<dbReference type="Pfam" id="PF24621">
    <property type="entry name" value="DHQS_C"/>
    <property type="match status" value="1"/>
</dbReference>
<keyword evidence="12 17" id="KW-0862">Zinc</keyword>
<feature type="binding site" evidence="17">
    <location>
        <position position="268"/>
    </location>
    <ligand>
        <name>Zn(2+)</name>
        <dbReference type="ChEBI" id="CHEBI:29105"/>
    </ligand>
</feature>
<feature type="domain" description="3-dehydroquinate synthase C-terminal" evidence="19">
    <location>
        <begin position="185"/>
        <end position="328"/>
    </location>
</feature>
<evidence type="ECO:0000259" key="19">
    <source>
        <dbReference type="Pfam" id="PF24621"/>
    </source>
</evidence>
<comment type="function">
    <text evidence="17">Catalyzes the conversion of 3-deoxy-D-arabino-heptulosonate 7-phosphate (DAHP) to dehydroquinate (DHQ).</text>
</comment>
<organism evidence="20 21">
    <name type="scientific">Brevibacillus laterosporus LMG 15441</name>
    <dbReference type="NCBI Taxonomy" id="1042163"/>
    <lineage>
        <taxon>Bacteria</taxon>
        <taxon>Bacillati</taxon>
        <taxon>Bacillota</taxon>
        <taxon>Bacilli</taxon>
        <taxon>Bacillales</taxon>
        <taxon>Paenibacillaceae</taxon>
        <taxon>Brevibacillus</taxon>
    </lineage>
</organism>
<dbReference type="EC" id="4.2.3.4" evidence="6 17"/>
<feature type="domain" description="3-dehydroquinate synthase N-terminal" evidence="18">
    <location>
        <begin position="73"/>
        <end position="183"/>
    </location>
</feature>
<dbReference type="Gene3D" id="3.40.50.1970">
    <property type="match status" value="1"/>
</dbReference>
<comment type="cofactor">
    <cofactor evidence="2 17">
        <name>NAD(+)</name>
        <dbReference type="ChEBI" id="CHEBI:57540"/>
    </cofactor>
</comment>
<evidence type="ECO:0000256" key="9">
    <source>
        <dbReference type="ARBA" id="ARBA00022605"/>
    </source>
</evidence>
<dbReference type="GO" id="GO:0003856">
    <property type="term" value="F:3-dehydroquinate synthase activity"/>
    <property type="evidence" value="ECO:0007669"/>
    <property type="project" value="UniProtKB-UniRule"/>
</dbReference>
<evidence type="ECO:0000256" key="17">
    <source>
        <dbReference type="HAMAP-Rule" id="MF_00110"/>
    </source>
</evidence>
<evidence type="ECO:0000256" key="15">
    <source>
        <dbReference type="ARBA" id="ARBA00023239"/>
    </source>
</evidence>
<dbReference type="eggNOG" id="COG0337">
    <property type="taxonomic scope" value="Bacteria"/>
</dbReference>
<sequence>MEKRTLLVDLNERAYPIHIGAGLLSQTPALLQEANIKVSQKLFLITDAHVAQHYLKPLQLLLEQAGYQVFSHIVVAGEKAKQFAVYEEVMTAAIEAGLDRKSVVLALGGGVVGDLAGFVAATYMRGIDFVQIPTSLLAHDSSVGGKVAINHRLGKNLIGAFHQPLMVIYDVDTLQTLPRREISAGFAEVIKHGLISDEGFVGWLEEHAKGLMELDAKLVSEAIYRGCAVKAAVVAKDETEQDIRMTLNVGHTFGHAFEALTGYGQLNHGEAISIGMVLAARYAESIGMSPEGVAKRTKRVLAAFGLPTQWPKELHPEDVLRAMHLDKKGVAGTLTLVLPTSMEHVEIVPRVKEEDVLRFMSEEWEESQK</sequence>
<comment type="cofactor">
    <cofactor evidence="17">
        <name>Co(2+)</name>
        <dbReference type="ChEBI" id="CHEBI:48828"/>
    </cofactor>
    <cofactor evidence="17">
        <name>Zn(2+)</name>
        <dbReference type="ChEBI" id="CHEBI:29105"/>
    </cofactor>
    <text evidence="17">Binds 1 divalent metal cation per subunit. Can use either Co(2+) or Zn(2+).</text>
</comment>
<dbReference type="CDD" id="cd08195">
    <property type="entry name" value="DHQS"/>
    <property type="match status" value="1"/>
</dbReference>
<dbReference type="GO" id="GO:0008652">
    <property type="term" value="P:amino acid biosynthetic process"/>
    <property type="evidence" value="ECO:0007669"/>
    <property type="project" value="UniProtKB-KW"/>
</dbReference>
<dbReference type="Gene3D" id="1.20.1090.10">
    <property type="entry name" value="Dehydroquinate synthase-like - alpha domain"/>
    <property type="match status" value="1"/>
</dbReference>
<dbReference type="InterPro" id="IPR030963">
    <property type="entry name" value="DHQ_synth_fam"/>
</dbReference>